<dbReference type="Proteomes" id="UP000638353">
    <property type="component" value="Unassembled WGS sequence"/>
</dbReference>
<comment type="catalytic activity">
    <reaction evidence="6">
        <text>UDP-N-acetyl-alpha-D-glucosamine + ATP = UDP-N-acetyl-alpha-D-glucosamine 3'-phosphate + ADP + H(+)</text>
        <dbReference type="Rhea" id="RHEA:32671"/>
        <dbReference type="ChEBI" id="CHEBI:15378"/>
        <dbReference type="ChEBI" id="CHEBI:30616"/>
        <dbReference type="ChEBI" id="CHEBI:57705"/>
        <dbReference type="ChEBI" id="CHEBI:64353"/>
        <dbReference type="ChEBI" id="CHEBI:456216"/>
        <dbReference type="EC" id="2.7.1.176"/>
    </reaction>
</comment>
<name>A0A918XA43_9ACTN</name>
<gene>
    <name evidence="9" type="primary">udk</name>
    <name evidence="9" type="ORF">GCM10010334_81830</name>
</gene>
<evidence type="ECO:0000313" key="10">
    <source>
        <dbReference type="Proteomes" id="UP000638353"/>
    </source>
</evidence>
<comment type="similarity">
    <text evidence="1">Belongs to the zeta toxin family.</text>
</comment>
<dbReference type="PANTHER" id="PTHR10285">
    <property type="entry name" value="URIDINE KINASE"/>
    <property type="match status" value="1"/>
</dbReference>
<dbReference type="InterPro" id="IPR010488">
    <property type="entry name" value="Zeta_toxin_domain"/>
</dbReference>
<keyword evidence="9" id="KW-0808">Transferase</keyword>
<evidence type="ECO:0000256" key="2">
    <source>
        <dbReference type="ARBA" id="ARBA00011963"/>
    </source>
</evidence>
<dbReference type="AlphaFoldDB" id="A0A918XA43"/>
<dbReference type="Pfam" id="PF06414">
    <property type="entry name" value="Zeta_toxin"/>
    <property type="match status" value="1"/>
</dbReference>
<keyword evidence="4" id="KW-0067">ATP-binding</keyword>
<evidence type="ECO:0000256" key="3">
    <source>
        <dbReference type="ARBA" id="ARBA00022741"/>
    </source>
</evidence>
<reference evidence="9" key="2">
    <citation type="submission" date="2020-09" db="EMBL/GenBank/DDBJ databases">
        <authorList>
            <person name="Sun Q."/>
            <person name="Ohkuma M."/>
        </authorList>
    </citation>
    <scope>NUCLEOTIDE SEQUENCE</scope>
    <source>
        <strain evidence="9">JCM 4637</strain>
    </source>
</reference>
<reference evidence="9" key="1">
    <citation type="journal article" date="2014" name="Int. J. Syst. Evol. Microbiol.">
        <title>Complete genome sequence of Corynebacterium casei LMG S-19264T (=DSM 44701T), isolated from a smear-ripened cheese.</title>
        <authorList>
            <consortium name="US DOE Joint Genome Institute (JGI-PGF)"/>
            <person name="Walter F."/>
            <person name="Albersmeier A."/>
            <person name="Kalinowski J."/>
            <person name="Ruckert C."/>
        </authorList>
    </citation>
    <scope>NUCLEOTIDE SEQUENCE</scope>
    <source>
        <strain evidence="9">JCM 4637</strain>
    </source>
</reference>
<comment type="caution">
    <text evidence="9">The sequence shown here is derived from an EMBL/GenBank/DDBJ whole genome shotgun (WGS) entry which is preliminary data.</text>
</comment>
<dbReference type="GO" id="GO:0016301">
    <property type="term" value="F:kinase activity"/>
    <property type="evidence" value="ECO:0007669"/>
    <property type="project" value="UniProtKB-KW"/>
</dbReference>
<evidence type="ECO:0000259" key="7">
    <source>
        <dbReference type="Pfam" id="PF00485"/>
    </source>
</evidence>
<protein>
    <recommendedName>
        <fullName evidence="5">UDP-N-acetylglucosamine kinase</fullName>
        <ecNumber evidence="2">2.7.1.176</ecNumber>
    </recommendedName>
    <alternativeName>
        <fullName evidence="5">UDP-N-acetylglucosamine kinase</fullName>
    </alternativeName>
</protein>
<dbReference type="SUPFAM" id="SSF52540">
    <property type="entry name" value="P-loop containing nucleoside triphosphate hydrolases"/>
    <property type="match status" value="1"/>
</dbReference>
<evidence type="ECO:0000259" key="8">
    <source>
        <dbReference type="Pfam" id="PF06414"/>
    </source>
</evidence>
<sequence>MNHHPRLLLIGGGAGSGKTSLARAVSQQLPGTGLVHLDLCYHQDPARAPSVPRLDGHPGRVVDFSDPLALDFDRIEAALAEHADASTLLTIAEGIFALTLKQLAARASWTVFVDTPADLRVVRKTMRKLTEGKDPLPGLRGYAHTAHAFERYVAPTRQAASLVLDGTLPTQDQAAALIKHLNLSLASLTSRDGMPGPT</sequence>
<dbReference type="EMBL" id="BMVC01000031">
    <property type="protein sequence ID" value="GHD18738.1"/>
    <property type="molecule type" value="Genomic_DNA"/>
</dbReference>
<dbReference type="EC" id="2.7.1.176" evidence="2"/>
<dbReference type="InterPro" id="IPR027417">
    <property type="entry name" value="P-loop_NTPase"/>
</dbReference>
<dbReference type="Pfam" id="PF00485">
    <property type="entry name" value="PRK"/>
    <property type="match status" value="1"/>
</dbReference>
<dbReference type="Gene3D" id="3.40.50.300">
    <property type="entry name" value="P-loop containing nucleotide triphosphate hydrolases"/>
    <property type="match status" value="2"/>
</dbReference>
<evidence type="ECO:0000313" key="9">
    <source>
        <dbReference type="EMBL" id="GHD18738.1"/>
    </source>
</evidence>
<accession>A0A918XA43</accession>
<evidence type="ECO:0000256" key="4">
    <source>
        <dbReference type="ARBA" id="ARBA00022840"/>
    </source>
</evidence>
<dbReference type="GO" id="GO:0005524">
    <property type="term" value="F:ATP binding"/>
    <property type="evidence" value="ECO:0007669"/>
    <property type="project" value="UniProtKB-KW"/>
</dbReference>
<feature type="domain" description="Zeta toxin" evidence="8">
    <location>
        <begin position="3"/>
        <end position="38"/>
    </location>
</feature>
<evidence type="ECO:0000256" key="6">
    <source>
        <dbReference type="ARBA" id="ARBA00048178"/>
    </source>
</evidence>
<evidence type="ECO:0000256" key="5">
    <source>
        <dbReference type="ARBA" id="ARBA00032897"/>
    </source>
</evidence>
<dbReference type="InterPro" id="IPR006083">
    <property type="entry name" value="PRK/URK"/>
</dbReference>
<keyword evidence="9" id="KW-0418">Kinase</keyword>
<evidence type="ECO:0000256" key="1">
    <source>
        <dbReference type="ARBA" id="ARBA00009104"/>
    </source>
</evidence>
<proteinExistence type="inferred from homology"/>
<organism evidence="9 10">
    <name type="scientific">Streptomyces finlayi</name>
    <dbReference type="NCBI Taxonomy" id="67296"/>
    <lineage>
        <taxon>Bacteria</taxon>
        <taxon>Bacillati</taxon>
        <taxon>Actinomycetota</taxon>
        <taxon>Actinomycetes</taxon>
        <taxon>Kitasatosporales</taxon>
        <taxon>Streptomycetaceae</taxon>
        <taxon>Streptomyces</taxon>
    </lineage>
</organism>
<feature type="domain" description="Phosphoribulokinase/uridine kinase" evidence="7">
    <location>
        <begin position="83"/>
        <end position="165"/>
    </location>
</feature>
<keyword evidence="3" id="KW-0547">Nucleotide-binding</keyword>